<protein>
    <submittedName>
        <fullName evidence="1">(salmon louse) hypothetical protein</fullName>
    </submittedName>
</protein>
<accession>A0A7R8H3E2</accession>
<dbReference type="EMBL" id="HG994592">
    <property type="protein sequence ID" value="CAF2828509.1"/>
    <property type="molecule type" value="Genomic_DNA"/>
</dbReference>
<keyword evidence="2" id="KW-1185">Reference proteome</keyword>
<name>A0A7R8H3E2_LEPSM</name>
<organism evidence="1 2">
    <name type="scientific">Lepeophtheirus salmonis</name>
    <name type="common">Salmon louse</name>
    <name type="synonym">Caligus salmonis</name>
    <dbReference type="NCBI Taxonomy" id="72036"/>
    <lineage>
        <taxon>Eukaryota</taxon>
        <taxon>Metazoa</taxon>
        <taxon>Ecdysozoa</taxon>
        <taxon>Arthropoda</taxon>
        <taxon>Crustacea</taxon>
        <taxon>Multicrustacea</taxon>
        <taxon>Hexanauplia</taxon>
        <taxon>Copepoda</taxon>
        <taxon>Siphonostomatoida</taxon>
        <taxon>Caligidae</taxon>
        <taxon>Lepeophtheirus</taxon>
    </lineage>
</organism>
<dbReference type="Proteomes" id="UP000675881">
    <property type="component" value="Chromosome 13"/>
</dbReference>
<gene>
    <name evidence="1" type="ORF">LSAA_4302</name>
</gene>
<evidence type="ECO:0000313" key="1">
    <source>
        <dbReference type="EMBL" id="CAF2828509.1"/>
    </source>
</evidence>
<sequence>MEVVEEQLQNASKNPTVPPRRVMLDISNKLRNLHCNMTSSDGSMRRMIQMRRQITGGLPPLPFPFEDVIQRYRQELDCCNFADYISKDDVKGARMLILVSSFGQRLIKSSSLCMADGKCPYPLK</sequence>
<proteinExistence type="predicted"/>
<dbReference type="AlphaFoldDB" id="A0A7R8H3E2"/>
<evidence type="ECO:0000313" key="2">
    <source>
        <dbReference type="Proteomes" id="UP000675881"/>
    </source>
</evidence>
<reference evidence="1" key="1">
    <citation type="submission" date="2021-02" db="EMBL/GenBank/DDBJ databases">
        <authorList>
            <person name="Bekaert M."/>
        </authorList>
    </citation>
    <scope>NUCLEOTIDE SEQUENCE</scope>
    <source>
        <strain evidence="1">IoA-00</strain>
    </source>
</reference>